<evidence type="ECO:0000313" key="6">
    <source>
        <dbReference type="Proteomes" id="UP001652442"/>
    </source>
</evidence>
<evidence type="ECO:0000256" key="4">
    <source>
        <dbReference type="ARBA" id="ARBA00023235"/>
    </source>
</evidence>
<dbReference type="Gene3D" id="3.40.50.1240">
    <property type="entry name" value="Phosphoglycerate mutase-like"/>
    <property type="match status" value="1"/>
</dbReference>
<evidence type="ECO:0000256" key="3">
    <source>
        <dbReference type="ARBA" id="ARBA00023152"/>
    </source>
</evidence>
<dbReference type="RefSeq" id="WP_158424108.1">
    <property type="nucleotide sequence ID" value="NZ_JAOQJQ010000001.1"/>
</dbReference>
<dbReference type="InterPro" id="IPR005952">
    <property type="entry name" value="Phosphogly_mut1"/>
</dbReference>
<dbReference type="InterPro" id="IPR013078">
    <property type="entry name" value="His_Pase_superF_clade-1"/>
</dbReference>
<accession>A0ABT2TGF4</accession>
<dbReference type="CDD" id="cd07067">
    <property type="entry name" value="HP_PGM_like"/>
    <property type="match status" value="1"/>
</dbReference>
<reference evidence="5 6" key="1">
    <citation type="journal article" date="2021" name="ISME Commun">
        <title>Automated analysis of genomic sequences facilitates high-throughput and comprehensive description of bacteria.</title>
        <authorList>
            <person name="Hitch T.C.A."/>
        </authorList>
    </citation>
    <scope>NUCLEOTIDE SEQUENCE [LARGE SCALE GENOMIC DNA]</scope>
    <source>
        <strain evidence="5 6">Sanger_109</strain>
    </source>
</reference>
<proteinExistence type="inferred from homology"/>
<dbReference type="Proteomes" id="UP001652442">
    <property type="component" value="Unassembled WGS sequence"/>
</dbReference>
<dbReference type="Pfam" id="PF00300">
    <property type="entry name" value="His_Phos_1"/>
    <property type="match status" value="1"/>
</dbReference>
<name>A0ABT2TGF4_9FIRM</name>
<comment type="caution">
    <text evidence="5">The sequence shown here is derived from an EMBL/GenBank/DDBJ whole genome shotgun (WGS) entry which is preliminary data.</text>
</comment>
<sequence>MNIYIMRHGETYWNSQGLIQGSSDIELTPYGIQLAEHTRDGFEKDGILFDRIYTSPYIRAVKTAEIINEKQKAPIITDLRIREMCFGVYEGKNIKEITAADSNIRNCFSVPSNYQASGDAETFEAVYERAEDFFQNEIKPLEHECNTILIVCHGAFIRAVLTRIRKMDLDEFWSIRQPNCCVNLLTLKDGKFAVEKENILYYEISEALAKRGIV</sequence>
<dbReference type="PANTHER" id="PTHR11931">
    <property type="entry name" value="PHOSPHOGLYCERATE MUTASE"/>
    <property type="match status" value="1"/>
</dbReference>
<comment type="similarity">
    <text evidence="1">Belongs to the phosphoglycerate mutase family. BPG-dependent PGAM subfamily.</text>
</comment>
<keyword evidence="6" id="KW-1185">Reference proteome</keyword>
<gene>
    <name evidence="5" type="ORF">OCV88_02810</name>
</gene>
<dbReference type="EC" id="5.4.2.11" evidence="2"/>
<keyword evidence="4" id="KW-0413">Isomerase</keyword>
<dbReference type="PIRSF" id="PIRSF000709">
    <property type="entry name" value="6PFK_2-Ptase"/>
    <property type="match status" value="1"/>
</dbReference>
<dbReference type="SMART" id="SM00855">
    <property type="entry name" value="PGAM"/>
    <property type="match status" value="1"/>
</dbReference>
<dbReference type="SUPFAM" id="SSF53254">
    <property type="entry name" value="Phosphoglycerate mutase-like"/>
    <property type="match status" value="1"/>
</dbReference>
<protein>
    <recommendedName>
        <fullName evidence="2">phosphoglycerate mutase (2,3-diphosphoglycerate-dependent)</fullName>
        <ecNumber evidence="2">5.4.2.11</ecNumber>
    </recommendedName>
</protein>
<organism evidence="5 6">
    <name type="scientific">Brotonthovivens ammoniilytica</name>
    <dbReference type="NCBI Taxonomy" id="2981725"/>
    <lineage>
        <taxon>Bacteria</taxon>
        <taxon>Bacillati</taxon>
        <taxon>Bacillota</taxon>
        <taxon>Clostridia</taxon>
        <taxon>Lachnospirales</taxon>
        <taxon>Lachnospiraceae</taxon>
        <taxon>Brotonthovivens</taxon>
    </lineage>
</organism>
<evidence type="ECO:0000313" key="5">
    <source>
        <dbReference type="EMBL" id="MCU6761268.1"/>
    </source>
</evidence>
<keyword evidence="3" id="KW-0324">Glycolysis</keyword>
<dbReference type="InterPro" id="IPR029033">
    <property type="entry name" value="His_PPase_superfam"/>
</dbReference>
<evidence type="ECO:0000256" key="1">
    <source>
        <dbReference type="ARBA" id="ARBA00006717"/>
    </source>
</evidence>
<dbReference type="EMBL" id="JAOQJQ010000001">
    <property type="protein sequence ID" value="MCU6761268.1"/>
    <property type="molecule type" value="Genomic_DNA"/>
</dbReference>
<evidence type="ECO:0000256" key="2">
    <source>
        <dbReference type="ARBA" id="ARBA00012028"/>
    </source>
</evidence>